<dbReference type="OMA" id="GFCIHEL"/>
<evidence type="ECO:0000313" key="13">
    <source>
        <dbReference type="Proteomes" id="UP000324907"/>
    </source>
</evidence>
<evidence type="ECO:0000256" key="2">
    <source>
        <dbReference type="ARBA" id="ARBA00012646"/>
    </source>
</evidence>
<reference evidence="11 12" key="1">
    <citation type="submission" date="2019-07" db="EMBL/GenBank/DDBJ databases">
        <title>Genomes of Cafeteria roenbergensis.</title>
        <authorList>
            <person name="Fischer M.G."/>
            <person name="Hackl T."/>
            <person name="Roman M."/>
        </authorList>
    </citation>
    <scope>NUCLEOTIDE SEQUENCE [LARGE SCALE GENOMIC DNA]</scope>
    <source>
        <strain evidence="7 12">BVI</strain>
        <strain evidence="9 14">Cflag</strain>
        <strain evidence="10 11">E4-10P</strain>
        <strain evidence="8 13">RCC970-E3</strain>
    </source>
</reference>
<name>A0A5A8CLV6_CAFRO</name>
<evidence type="ECO:0000256" key="1">
    <source>
        <dbReference type="ARBA" id="ARBA00000032"/>
    </source>
</evidence>
<evidence type="ECO:0000313" key="9">
    <source>
        <dbReference type="EMBL" id="KAA0159888.1"/>
    </source>
</evidence>
<dbReference type="EMBL" id="VLTN01000017">
    <property type="protein sequence ID" value="KAA0153090.1"/>
    <property type="molecule type" value="Genomic_DNA"/>
</dbReference>
<dbReference type="Proteomes" id="UP000325113">
    <property type="component" value="Unassembled WGS sequence"/>
</dbReference>
<dbReference type="Pfam" id="PF00149">
    <property type="entry name" value="Metallophos"/>
    <property type="match status" value="1"/>
</dbReference>
<dbReference type="Proteomes" id="UP000322899">
    <property type="component" value="Unassembled WGS sequence"/>
</dbReference>
<dbReference type="InterPro" id="IPR051558">
    <property type="entry name" value="Metallophosphoesterase_PAP"/>
</dbReference>
<feature type="domain" description="Calcineurin-like phosphoesterase" evidence="6">
    <location>
        <begin position="28"/>
        <end position="248"/>
    </location>
</feature>
<gene>
    <name evidence="10" type="ORF">FNF27_04105</name>
    <name evidence="8" type="ORF">FNF28_06921</name>
    <name evidence="7" type="ORF">FNF29_03278</name>
    <name evidence="9" type="ORF">FNF31_04689</name>
</gene>
<sequence>MLRVSAILLSLVAARCTATVPANSTSRKLALIGDWGGQGTPPYYNPPELATAEALARYSRDNPLSAALLLGDNFYPAGISGDAHSLRFEATFEAVFNGSALEDIPFFAVLGNHDYKGNVSAEVAYTALSDRWDMPSTYYSKTLSFKGSDGASFSAHFIAIDTVMLAGMTTGDDPTQQPPGPADAVVASSQWDWIESQLSSSTADFVFVFGHYPVISGCSHGPTLILDALLQPMLEKYGAHYLSGHDHCQEYAEYKGVSYILSGVGHGCCYEWTNEDKNPTGSIKWHHAADTKAESTGDAPDAGFAILDLDTDGFTVSYFNADLDTQYVSRKVAPRAADLVAAK</sequence>
<evidence type="ECO:0000313" key="12">
    <source>
        <dbReference type="Proteomes" id="UP000323011"/>
    </source>
</evidence>
<organism evidence="7 12">
    <name type="scientific">Cafeteria roenbergensis</name>
    <name type="common">Marine flagellate</name>
    <dbReference type="NCBI Taxonomy" id="33653"/>
    <lineage>
        <taxon>Eukaryota</taxon>
        <taxon>Sar</taxon>
        <taxon>Stramenopiles</taxon>
        <taxon>Bigyra</taxon>
        <taxon>Opalozoa</taxon>
        <taxon>Bicosoecida</taxon>
        <taxon>Cafeteriaceae</taxon>
        <taxon>Cafeteria</taxon>
    </lineage>
</organism>
<dbReference type="Proteomes" id="UP000323011">
    <property type="component" value="Unassembled WGS sequence"/>
</dbReference>
<evidence type="ECO:0000256" key="3">
    <source>
        <dbReference type="ARBA" id="ARBA00022729"/>
    </source>
</evidence>
<evidence type="ECO:0000313" key="7">
    <source>
        <dbReference type="EMBL" id="KAA0153090.1"/>
    </source>
</evidence>
<evidence type="ECO:0000313" key="8">
    <source>
        <dbReference type="EMBL" id="KAA0153528.1"/>
    </source>
</evidence>
<evidence type="ECO:0000256" key="4">
    <source>
        <dbReference type="ARBA" id="ARBA00022801"/>
    </source>
</evidence>
<dbReference type="EMBL" id="VLTL01000197">
    <property type="protein sequence ID" value="KAA0153528.1"/>
    <property type="molecule type" value="Genomic_DNA"/>
</dbReference>
<dbReference type="PANTHER" id="PTHR10161">
    <property type="entry name" value="TARTRATE-RESISTANT ACID PHOSPHATASE TYPE 5"/>
    <property type="match status" value="1"/>
</dbReference>
<evidence type="ECO:0000256" key="5">
    <source>
        <dbReference type="SAM" id="SignalP"/>
    </source>
</evidence>
<dbReference type="PANTHER" id="PTHR10161:SF14">
    <property type="entry name" value="TARTRATE-RESISTANT ACID PHOSPHATASE TYPE 5"/>
    <property type="match status" value="1"/>
</dbReference>
<dbReference type="InterPro" id="IPR004843">
    <property type="entry name" value="Calcineurin-like_PHP"/>
</dbReference>
<evidence type="ECO:0000313" key="10">
    <source>
        <dbReference type="EMBL" id="KAA0174509.1"/>
    </source>
</evidence>
<dbReference type="GO" id="GO:0003993">
    <property type="term" value="F:acid phosphatase activity"/>
    <property type="evidence" value="ECO:0007669"/>
    <property type="project" value="UniProtKB-EC"/>
</dbReference>
<accession>A0A5A8CLV6</accession>
<dbReference type="InterPro" id="IPR024927">
    <property type="entry name" value="Acid_PPase"/>
</dbReference>
<dbReference type="Proteomes" id="UP000324907">
    <property type="component" value="Unassembled WGS sequence"/>
</dbReference>
<dbReference type="OrthoDB" id="411211at2759"/>
<comment type="caution">
    <text evidence="7">The sequence shown here is derived from an EMBL/GenBank/DDBJ whole genome shotgun (WGS) entry which is preliminary data.</text>
</comment>
<feature type="signal peptide" evidence="5">
    <location>
        <begin position="1"/>
        <end position="18"/>
    </location>
</feature>
<evidence type="ECO:0000313" key="11">
    <source>
        <dbReference type="Proteomes" id="UP000322899"/>
    </source>
</evidence>
<comment type="catalytic activity">
    <reaction evidence="1">
        <text>a phosphate monoester + H2O = an alcohol + phosphate</text>
        <dbReference type="Rhea" id="RHEA:15017"/>
        <dbReference type="ChEBI" id="CHEBI:15377"/>
        <dbReference type="ChEBI" id="CHEBI:30879"/>
        <dbReference type="ChEBI" id="CHEBI:43474"/>
        <dbReference type="ChEBI" id="CHEBI:67140"/>
        <dbReference type="EC" id="3.1.3.2"/>
    </reaction>
</comment>
<dbReference type="SUPFAM" id="SSF56300">
    <property type="entry name" value="Metallo-dependent phosphatases"/>
    <property type="match status" value="1"/>
</dbReference>
<evidence type="ECO:0000313" key="14">
    <source>
        <dbReference type="Proteomes" id="UP000325113"/>
    </source>
</evidence>
<keyword evidence="3 5" id="KW-0732">Signal</keyword>
<keyword evidence="4" id="KW-0378">Hydrolase</keyword>
<dbReference type="EC" id="3.1.3.2" evidence="2"/>
<dbReference type="EMBL" id="VLTM01000050">
    <property type="protein sequence ID" value="KAA0159888.1"/>
    <property type="molecule type" value="Genomic_DNA"/>
</dbReference>
<dbReference type="Gene3D" id="3.60.21.10">
    <property type="match status" value="1"/>
</dbReference>
<feature type="chain" id="PRO_5033848470" description="acid phosphatase" evidence="5">
    <location>
        <begin position="19"/>
        <end position="343"/>
    </location>
</feature>
<proteinExistence type="predicted"/>
<dbReference type="AlphaFoldDB" id="A0A5A8CLV6"/>
<keyword evidence="12" id="KW-1185">Reference proteome</keyword>
<dbReference type="EMBL" id="VLTO01000022">
    <property type="protein sequence ID" value="KAA0174509.1"/>
    <property type="molecule type" value="Genomic_DNA"/>
</dbReference>
<evidence type="ECO:0000259" key="6">
    <source>
        <dbReference type="Pfam" id="PF00149"/>
    </source>
</evidence>
<protein>
    <recommendedName>
        <fullName evidence="2">acid phosphatase</fullName>
        <ecNumber evidence="2">3.1.3.2</ecNumber>
    </recommendedName>
</protein>
<dbReference type="InterPro" id="IPR029052">
    <property type="entry name" value="Metallo-depent_PP-like"/>
</dbReference>
<dbReference type="CDD" id="cd07378">
    <property type="entry name" value="MPP_ACP5"/>
    <property type="match status" value="1"/>
</dbReference>